<dbReference type="EMBL" id="CP022347">
    <property type="protein sequence ID" value="ASQ30620.1"/>
    <property type="molecule type" value="Genomic_DNA"/>
</dbReference>
<dbReference type="KEGG" id="cavi:CAV_0960"/>
<protein>
    <submittedName>
        <fullName evidence="1">Uncharacterized protein</fullName>
    </submittedName>
</protein>
<sequence>MKKTSSKQELIRYIRKLEKFYNAANSMLKKDNFNQELFCEKIKKMSLFLNDFSVTLYSPYTKALQDFANDCLSMKFAQNELLMKSNAVDKLKNSQKYKKDKHKNKFKDF</sequence>
<evidence type="ECO:0000313" key="2">
    <source>
        <dbReference type="Proteomes" id="UP000201169"/>
    </source>
</evidence>
<dbReference type="RefSeq" id="WP_094325374.1">
    <property type="nucleotide sequence ID" value="NZ_CP022347.1"/>
</dbReference>
<gene>
    <name evidence="1" type="ORF">CAV_0960</name>
</gene>
<dbReference type="Proteomes" id="UP000201169">
    <property type="component" value="Chromosome"/>
</dbReference>
<evidence type="ECO:0000313" key="1">
    <source>
        <dbReference type="EMBL" id="ASQ30620.1"/>
    </source>
</evidence>
<dbReference type="AlphaFoldDB" id="A0A222MY32"/>
<name>A0A222MY32_9BACT</name>
<keyword evidence="2" id="KW-1185">Reference proteome</keyword>
<organism evidence="1 2">
    <name type="scientific">Campylobacter avium LMG 24591</name>
    <dbReference type="NCBI Taxonomy" id="522484"/>
    <lineage>
        <taxon>Bacteria</taxon>
        <taxon>Pseudomonadati</taxon>
        <taxon>Campylobacterota</taxon>
        <taxon>Epsilonproteobacteria</taxon>
        <taxon>Campylobacterales</taxon>
        <taxon>Campylobacteraceae</taxon>
        <taxon>Campylobacter</taxon>
    </lineage>
</organism>
<dbReference type="OrthoDB" id="5362160at2"/>
<accession>A0A222MY32</accession>
<reference evidence="1 2" key="1">
    <citation type="submission" date="2017-07" db="EMBL/GenBank/DDBJ databases">
        <title>Analysis of two Campylobacter avium genomes and identification of a novel hippuricase gene.</title>
        <authorList>
            <person name="Miller W.G."/>
            <person name="Chapman M.H."/>
            <person name="Yee E."/>
            <person name="Revez J."/>
            <person name="Bono J.L."/>
            <person name="Rossi M."/>
        </authorList>
    </citation>
    <scope>NUCLEOTIDE SEQUENCE [LARGE SCALE GENOMIC DNA]</scope>
    <source>
        <strain evidence="1 2">LMG 24591</strain>
    </source>
</reference>
<proteinExistence type="predicted"/>